<organism evidence="9 10">
    <name type="scientific">Leptospira brenneri</name>
    <dbReference type="NCBI Taxonomy" id="2023182"/>
    <lineage>
        <taxon>Bacteria</taxon>
        <taxon>Pseudomonadati</taxon>
        <taxon>Spirochaetota</taxon>
        <taxon>Spirochaetia</taxon>
        <taxon>Leptospirales</taxon>
        <taxon>Leptospiraceae</taxon>
        <taxon>Leptospira</taxon>
    </lineage>
</organism>
<dbReference type="SUPFAM" id="SSF47384">
    <property type="entry name" value="Homodimeric domain of signal transducing histidine kinase"/>
    <property type="match status" value="1"/>
</dbReference>
<dbReference type="GO" id="GO:0000155">
    <property type="term" value="F:phosphorelay sensor kinase activity"/>
    <property type="evidence" value="ECO:0007669"/>
    <property type="project" value="InterPro"/>
</dbReference>
<dbReference type="InterPro" id="IPR036890">
    <property type="entry name" value="HATPase_C_sf"/>
</dbReference>
<name>A0A2M9Y057_9LEPT</name>
<dbReference type="RefSeq" id="WP_100791050.1">
    <property type="nucleotide sequence ID" value="NZ_NPDQ01000005.1"/>
</dbReference>
<dbReference type="GO" id="GO:0004721">
    <property type="term" value="F:phosphoprotein phosphatase activity"/>
    <property type="evidence" value="ECO:0007669"/>
    <property type="project" value="TreeGrafter"/>
</dbReference>
<accession>A0A2M9Y057</accession>
<dbReference type="InterPro" id="IPR048432">
    <property type="entry name" value="MASE7"/>
</dbReference>
<feature type="domain" description="Histidine kinase" evidence="8">
    <location>
        <begin position="218"/>
        <end position="434"/>
    </location>
</feature>
<proteinExistence type="predicted"/>
<feature type="transmembrane region" description="Helical" evidence="7">
    <location>
        <begin position="136"/>
        <end position="154"/>
    </location>
</feature>
<feature type="transmembrane region" description="Helical" evidence="7">
    <location>
        <begin position="91"/>
        <end position="108"/>
    </location>
</feature>
<keyword evidence="7" id="KW-1133">Transmembrane helix</keyword>
<evidence type="ECO:0000256" key="2">
    <source>
        <dbReference type="ARBA" id="ARBA00012438"/>
    </source>
</evidence>
<dbReference type="InterPro" id="IPR036097">
    <property type="entry name" value="HisK_dim/P_sf"/>
</dbReference>
<dbReference type="Pfam" id="PF20967">
    <property type="entry name" value="MASE7"/>
    <property type="match status" value="1"/>
</dbReference>
<feature type="transmembrane region" description="Helical" evidence="7">
    <location>
        <begin position="32"/>
        <end position="53"/>
    </location>
</feature>
<evidence type="ECO:0000256" key="6">
    <source>
        <dbReference type="ARBA" id="ARBA00023012"/>
    </source>
</evidence>
<dbReference type="InterPro" id="IPR005467">
    <property type="entry name" value="His_kinase_dom"/>
</dbReference>
<dbReference type="GO" id="GO:0005886">
    <property type="term" value="C:plasma membrane"/>
    <property type="evidence" value="ECO:0007669"/>
    <property type="project" value="TreeGrafter"/>
</dbReference>
<gene>
    <name evidence="9" type="ORF">EHQ30_00940</name>
</gene>
<evidence type="ECO:0000313" key="10">
    <source>
        <dbReference type="Proteomes" id="UP000297891"/>
    </source>
</evidence>
<evidence type="ECO:0000313" key="9">
    <source>
        <dbReference type="EMBL" id="TGK95240.1"/>
    </source>
</evidence>
<evidence type="ECO:0000256" key="3">
    <source>
        <dbReference type="ARBA" id="ARBA00022553"/>
    </source>
</evidence>
<evidence type="ECO:0000256" key="4">
    <source>
        <dbReference type="ARBA" id="ARBA00022679"/>
    </source>
</evidence>
<dbReference type="Pfam" id="PF02518">
    <property type="entry name" value="HATPase_c"/>
    <property type="match status" value="1"/>
</dbReference>
<dbReference type="SMART" id="SM00387">
    <property type="entry name" value="HATPase_c"/>
    <property type="match status" value="1"/>
</dbReference>
<sequence length="434" mass="49813">MKVLLDKLGVRKLLNFGVTEHLGLESSVRVQLSNLIAVLGIFSNIQYSIFFTITKAPYYQVMNFVHSFVIFVFIIVFYFNIKGKYSLSRIFLVFIMPVPLLCVSTFSFGTTGGFYYYFLVFAIVPFVLFSYDDKWWILFLFLMNTAFYVWFEFFGKPGIFEEGTLLYHKQVQDLFRINSVVSCLSFVALFMFYFLRNINRIHKEMIRVNDHKDRIFSILAHDLKGPIGIMSRYLGYLTDSLPEREELILGLKELKKSTNQSYLVLENLLDWVQNETKKTQYNPKSLSLSLLLKNAIDILNIQATDKGIQWEVNLLNDHPIYCDERMTSTVLRNILSNAIKYSHPKGRVVIEAELVSSSIEVRFQDQGIGMTEDLLKKIIEGKRFTSEFGTVGEKGTGLGLLVCMDLLKEQGGSLHLTSRPGEGTKIIIQLPLAG</sequence>
<keyword evidence="6" id="KW-0902">Two-component regulatory system</keyword>
<keyword evidence="3" id="KW-0597">Phosphoprotein</keyword>
<evidence type="ECO:0000256" key="7">
    <source>
        <dbReference type="SAM" id="Phobius"/>
    </source>
</evidence>
<feature type="transmembrane region" description="Helical" evidence="7">
    <location>
        <begin position="174"/>
        <end position="195"/>
    </location>
</feature>
<dbReference type="SUPFAM" id="SSF55874">
    <property type="entry name" value="ATPase domain of HSP90 chaperone/DNA topoisomerase II/histidine kinase"/>
    <property type="match status" value="1"/>
</dbReference>
<feature type="transmembrane region" description="Helical" evidence="7">
    <location>
        <begin position="59"/>
        <end position="79"/>
    </location>
</feature>
<dbReference type="OrthoDB" id="340007at2"/>
<reference evidence="9" key="1">
    <citation type="journal article" date="2019" name="PLoS Negl. Trop. Dis.">
        <title>Revisiting the worldwide diversity of Leptospira species in the environment.</title>
        <authorList>
            <person name="Vincent A.T."/>
            <person name="Schiettekatte O."/>
            <person name="Bourhy P."/>
            <person name="Veyrier F.J."/>
            <person name="Picardeau M."/>
        </authorList>
    </citation>
    <scope>NUCLEOTIDE SEQUENCE [LARGE SCALE GENOMIC DNA]</scope>
    <source>
        <strain evidence="9">201800277</strain>
    </source>
</reference>
<dbReference type="EMBL" id="RQFP01000001">
    <property type="protein sequence ID" value="TGK95240.1"/>
    <property type="molecule type" value="Genomic_DNA"/>
</dbReference>
<comment type="catalytic activity">
    <reaction evidence="1">
        <text>ATP + protein L-histidine = ADP + protein N-phospho-L-histidine.</text>
        <dbReference type="EC" id="2.7.13.3"/>
    </reaction>
</comment>
<dbReference type="PROSITE" id="PS50109">
    <property type="entry name" value="HIS_KIN"/>
    <property type="match status" value="1"/>
</dbReference>
<keyword evidence="7" id="KW-0812">Transmembrane</keyword>
<dbReference type="PRINTS" id="PR00344">
    <property type="entry name" value="BCTRLSENSOR"/>
</dbReference>
<dbReference type="InterPro" id="IPR050351">
    <property type="entry name" value="BphY/WalK/GraS-like"/>
</dbReference>
<dbReference type="InterPro" id="IPR003594">
    <property type="entry name" value="HATPase_dom"/>
</dbReference>
<dbReference type="PANTHER" id="PTHR45453:SF1">
    <property type="entry name" value="PHOSPHATE REGULON SENSOR PROTEIN PHOR"/>
    <property type="match status" value="1"/>
</dbReference>
<dbReference type="PANTHER" id="PTHR45453">
    <property type="entry name" value="PHOSPHATE REGULON SENSOR PROTEIN PHOR"/>
    <property type="match status" value="1"/>
</dbReference>
<dbReference type="GO" id="GO:0016036">
    <property type="term" value="P:cellular response to phosphate starvation"/>
    <property type="evidence" value="ECO:0007669"/>
    <property type="project" value="TreeGrafter"/>
</dbReference>
<protein>
    <recommendedName>
        <fullName evidence="2">histidine kinase</fullName>
        <ecNumber evidence="2">2.7.13.3</ecNumber>
    </recommendedName>
</protein>
<evidence type="ECO:0000256" key="5">
    <source>
        <dbReference type="ARBA" id="ARBA00022777"/>
    </source>
</evidence>
<feature type="transmembrane region" description="Helical" evidence="7">
    <location>
        <begin position="114"/>
        <end position="131"/>
    </location>
</feature>
<comment type="caution">
    <text evidence="9">The sequence shown here is derived from an EMBL/GenBank/DDBJ whole genome shotgun (WGS) entry which is preliminary data.</text>
</comment>
<keyword evidence="5 9" id="KW-0418">Kinase</keyword>
<dbReference type="EC" id="2.7.13.3" evidence="2"/>
<keyword evidence="4" id="KW-0808">Transferase</keyword>
<evidence type="ECO:0000256" key="1">
    <source>
        <dbReference type="ARBA" id="ARBA00000085"/>
    </source>
</evidence>
<keyword evidence="10" id="KW-1185">Reference proteome</keyword>
<evidence type="ECO:0000259" key="8">
    <source>
        <dbReference type="PROSITE" id="PS50109"/>
    </source>
</evidence>
<dbReference type="AlphaFoldDB" id="A0A2M9Y057"/>
<dbReference type="Gene3D" id="3.30.565.10">
    <property type="entry name" value="Histidine kinase-like ATPase, C-terminal domain"/>
    <property type="match status" value="1"/>
</dbReference>
<keyword evidence="7" id="KW-0472">Membrane</keyword>
<dbReference type="InterPro" id="IPR004358">
    <property type="entry name" value="Sig_transdc_His_kin-like_C"/>
</dbReference>
<dbReference type="Proteomes" id="UP000297891">
    <property type="component" value="Unassembled WGS sequence"/>
</dbReference>